<dbReference type="InterPro" id="IPR048147">
    <property type="entry name" value="CBO0543-like"/>
</dbReference>
<dbReference type="NCBIfam" id="NF041644">
    <property type="entry name" value="CBO0543_fam"/>
    <property type="match status" value="1"/>
</dbReference>
<feature type="transmembrane region" description="Helical" evidence="1">
    <location>
        <begin position="121"/>
        <end position="141"/>
    </location>
</feature>
<dbReference type="Proteomes" id="UP001595988">
    <property type="component" value="Unassembled WGS sequence"/>
</dbReference>
<keyword evidence="1" id="KW-1133">Transmembrane helix</keyword>
<dbReference type="EMBL" id="JBHSFT010000008">
    <property type="protein sequence ID" value="MFC4661793.1"/>
    <property type="molecule type" value="Genomic_DNA"/>
</dbReference>
<sequence>MQSTWRSVIETFQQYRDTRTEYWLHENLFTISWWILFVTTVGIFIVWIIFLDKKRIFEIVTYGFFVTAVGVIGDAIGVSLFLWHYTNTLLPVSQIAEIHTIQMPFIYMLVYQYFRTWKSFIVASTINAFVFAFILEPLLVWLQIYELHGWKHIYSFFPYILIGIVFKFVVNKFKKLDRYYES</sequence>
<feature type="transmembrane region" description="Helical" evidence="1">
    <location>
        <begin position="153"/>
        <end position="170"/>
    </location>
</feature>
<accession>A0ABV9JVZ4</accession>
<feature type="transmembrane region" description="Helical" evidence="1">
    <location>
        <begin position="95"/>
        <end position="114"/>
    </location>
</feature>
<keyword evidence="3" id="KW-1185">Reference proteome</keyword>
<keyword evidence="1" id="KW-0472">Membrane</keyword>
<dbReference type="RefSeq" id="WP_379542292.1">
    <property type="nucleotide sequence ID" value="NZ_JBHSFT010000008.1"/>
</dbReference>
<evidence type="ECO:0000313" key="3">
    <source>
        <dbReference type="Proteomes" id="UP001595988"/>
    </source>
</evidence>
<organism evidence="2 3">
    <name type="scientific">Oceanobacillus aidingensis</name>
    <dbReference type="NCBI Taxonomy" id="645964"/>
    <lineage>
        <taxon>Bacteria</taxon>
        <taxon>Bacillati</taxon>
        <taxon>Bacillota</taxon>
        <taxon>Bacilli</taxon>
        <taxon>Bacillales</taxon>
        <taxon>Bacillaceae</taxon>
        <taxon>Oceanobacillus</taxon>
    </lineage>
</organism>
<feature type="transmembrane region" description="Helical" evidence="1">
    <location>
        <begin position="62"/>
        <end position="83"/>
    </location>
</feature>
<comment type="caution">
    <text evidence="2">The sequence shown here is derived from an EMBL/GenBank/DDBJ whole genome shotgun (WGS) entry which is preliminary data.</text>
</comment>
<feature type="transmembrane region" description="Helical" evidence="1">
    <location>
        <begin position="31"/>
        <end position="50"/>
    </location>
</feature>
<evidence type="ECO:0000256" key="1">
    <source>
        <dbReference type="SAM" id="Phobius"/>
    </source>
</evidence>
<gene>
    <name evidence="2" type="ORF">ACFO3P_06125</name>
</gene>
<reference evidence="3" key="1">
    <citation type="journal article" date="2019" name="Int. J. Syst. Evol. Microbiol.">
        <title>The Global Catalogue of Microorganisms (GCM) 10K type strain sequencing project: providing services to taxonomists for standard genome sequencing and annotation.</title>
        <authorList>
            <consortium name="The Broad Institute Genomics Platform"/>
            <consortium name="The Broad Institute Genome Sequencing Center for Infectious Disease"/>
            <person name="Wu L."/>
            <person name="Ma J."/>
        </authorList>
    </citation>
    <scope>NUCLEOTIDE SEQUENCE [LARGE SCALE GENOMIC DNA]</scope>
    <source>
        <strain evidence="3">CCUG 37257</strain>
    </source>
</reference>
<protein>
    <submittedName>
        <fullName evidence="2">CBO0543 family protein</fullName>
    </submittedName>
</protein>
<proteinExistence type="predicted"/>
<evidence type="ECO:0000313" key="2">
    <source>
        <dbReference type="EMBL" id="MFC4661793.1"/>
    </source>
</evidence>
<keyword evidence="1" id="KW-0812">Transmembrane</keyword>
<name>A0ABV9JVZ4_9BACI</name>